<dbReference type="InterPro" id="IPR051923">
    <property type="entry name" value="Glycosyl_Hydrolase_39"/>
</dbReference>
<reference evidence="4 5" key="1">
    <citation type="submission" date="2016-11" db="EMBL/GenBank/DDBJ databases">
        <authorList>
            <person name="Jaros S."/>
            <person name="Januszkiewicz K."/>
            <person name="Wedrychowicz H."/>
        </authorList>
    </citation>
    <scope>NUCLEOTIDE SEQUENCE [LARGE SCALE GENOMIC DNA]</scope>
    <source>
        <strain evidence="4 5">DSM 18119</strain>
    </source>
</reference>
<evidence type="ECO:0000313" key="4">
    <source>
        <dbReference type="EMBL" id="SHG06937.1"/>
    </source>
</evidence>
<dbReference type="SUPFAM" id="SSF49785">
    <property type="entry name" value="Galactose-binding domain-like"/>
    <property type="match status" value="1"/>
</dbReference>
<evidence type="ECO:0000256" key="2">
    <source>
        <dbReference type="SAM" id="SignalP"/>
    </source>
</evidence>
<feature type="chain" id="PRO_5012477296" evidence="2">
    <location>
        <begin position="32"/>
        <end position="602"/>
    </location>
</feature>
<evidence type="ECO:0000259" key="3">
    <source>
        <dbReference type="Pfam" id="PF03422"/>
    </source>
</evidence>
<dbReference type="Pfam" id="PF03422">
    <property type="entry name" value="CBM_6"/>
    <property type="match status" value="1"/>
</dbReference>
<sequence length="602" mass="65538">MKKHLFSNIGKALSFLVLSSTFLTTTIIAQAPTANSFSSSVPYNGTYRYGANPGWYGNNWSSENVAALSMGSPSLNVKGVGVKSLRIPLYDDHLTTYGINAEVSKFQYYAGLGGGEMTAFVGNPSPANRETTTFPGSPEQAKTFKGLYEPIWLDAAQTQINPANTYAKYLYDVVKVYGTYIKFWEVINEPDYTYTGSGWMGDSNPPQAGSWFDHNPTASELVNLRAPIQYYIRTLRISWEVIKKLQPNSYVCTGGIGYRSFLDAILRNTDNPVDGSVTSAYPAKGGAYFDVLSFHNYPMYGLKTWSNAINGFQFFRHSDGAAATFINCRNNMESVLGTYGYNGSSYPKKQYICTETGVSRFSSGDDWGSPEGQKNYVIKAQVAAQKVGIRQIYWYTIGDQTGTSQYDQMGMYRYFGGSSPYNATLTDQGIAAKTLSDQLYGRTYDASRTSLMSLPGNVDGGAFRGNDGSYVYVLWAKTQTDLSENASASYSFPSSVVMSGNVSRKDWNFSQTNTSSSISSSNISLDGSPSFFVEGTGGTTTSPTPVPSPTPTPTTTTSGSVTRIEAENWSGMSGVQTENTSDAGGGKDVGWIDNGDWMDYAV</sequence>
<dbReference type="InterPro" id="IPR005084">
    <property type="entry name" value="CBM6"/>
</dbReference>
<proteinExistence type="predicted"/>
<accession>A0A1M5GTF4</accession>
<evidence type="ECO:0000256" key="1">
    <source>
        <dbReference type="SAM" id="MobiDB-lite"/>
    </source>
</evidence>
<dbReference type="GO" id="GO:0030246">
    <property type="term" value="F:carbohydrate binding"/>
    <property type="evidence" value="ECO:0007669"/>
    <property type="project" value="InterPro"/>
</dbReference>
<feature type="region of interest" description="Disordered" evidence="1">
    <location>
        <begin position="529"/>
        <end position="593"/>
    </location>
</feature>
<feature type="compositionally biased region" description="Low complexity" evidence="1">
    <location>
        <begin position="553"/>
        <end position="562"/>
    </location>
</feature>
<dbReference type="AlphaFoldDB" id="A0A1M5GTF4"/>
<dbReference type="GO" id="GO:0004553">
    <property type="term" value="F:hydrolase activity, hydrolyzing O-glycosyl compounds"/>
    <property type="evidence" value="ECO:0007669"/>
    <property type="project" value="TreeGrafter"/>
</dbReference>
<name>A0A1M5GTF4_9BACT</name>
<organism evidence="4 5">
    <name type="scientific">Flavisolibacter ginsengisoli DSM 18119</name>
    <dbReference type="NCBI Taxonomy" id="1121884"/>
    <lineage>
        <taxon>Bacteria</taxon>
        <taxon>Pseudomonadati</taxon>
        <taxon>Bacteroidota</taxon>
        <taxon>Chitinophagia</taxon>
        <taxon>Chitinophagales</taxon>
        <taxon>Chitinophagaceae</taxon>
        <taxon>Flavisolibacter</taxon>
    </lineage>
</organism>
<evidence type="ECO:0000313" key="5">
    <source>
        <dbReference type="Proteomes" id="UP000184048"/>
    </source>
</evidence>
<feature type="domain" description="CBM6" evidence="3">
    <location>
        <begin position="565"/>
        <end position="601"/>
    </location>
</feature>
<feature type="signal peptide" evidence="2">
    <location>
        <begin position="1"/>
        <end position="31"/>
    </location>
</feature>
<protein>
    <submittedName>
        <fullName evidence="4">Carbohydrate binding module (Family 6)</fullName>
    </submittedName>
</protein>
<dbReference type="PANTHER" id="PTHR12631">
    <property type="entry name" value="ALPHA-L-IDURONIDASE"/>
    <property type="match status" value="1"/>
</dbReference>
<keyword evidence="5" id="KW-1185">Reference proteome</keyword>
<dbReference type="Gene3D" id="2.60.120.260">
    <property type="entry name" value="Galactose-binding domain-like"/>
    <property type="match status" value="1"/>
</dbReference>
<dbReference type="RefSeq" id="WP_245793242.1">
    <property type="nucleotide sequence ID" value="NZ_FQUU01000046.1"/>
</dbReference>
<dbReference type="Proteomes" id="UP000184048">
    <property type="component" value="Unassembled WGS sequence"/>
</dbReference>
<dbReference type="InterPro" id="IPR008979">
    <property type="entry name" value="Galactose-bd-like_sf"/>
</dbReference>
<dbReference type="Gene3D" id="3.20.20.80">
    <property type="entry name" value="Glycosidases"/>
    <property type="match status" value="1"/>
</dbReference>
<dbReference type="STRING" id="1121884.SAMN02745131_04221"/>
<dbReference type="EMBL" id="FQUU01000046">
    <property type="protein sequence ID" value="SHG06937.1"/>
    <property type="molecule type" value="Genomic_DNA"/>
</dbReference>
<feature type="compositionally biased region" description="Polar residues" evidence="1">
    <location>
        <begin position="570"/>
        <end position="582"/>
    </location>
</feature>
<dbReference type="SUPFAM" id="SSF51445">
    <property type="entry name" value="(Trans)glycosidases"/>
    <property type="match status" value="1"/>
</dbReference>
<dbReference type="InterPro" id="IPR017853">
    <property type="entry name" value="GH"/>
</dbReference>
<feature type="non-terminal residue" evidence="4">
    <location>
        <position position="602"/>
    </location>
</feature>
<keyword evidence="2" id="KW-0732">Signal</keyword>
<dbReference type="PANTHER" id="PTHR12631:SF11">
    <property type="entry name" value="GLYCOSIDE HYDROLASE FAMILY 5 DOMAIN-CONTAINING PROTEIN"/>
    <property type="match status" value="1"/>
</dbReference>
<gene>
    <name evidence="4" type="ORF">SAMN02745131_04221</name>
</gene>